<name>A0A316Z3A8_9BASI</name>
<reference evidence="2 3" key="1">
    <citation type="journal article" date="2018" name="Mol. Biol. Evol.">
        <title>Broad Genomic Sampling Reveals a Smut Pathogenic Ancestry of the Fungal Clade Ustilaginomycotina.</title>
        <authorList>
            <person name="Kijpornyongpan T."/>
            <person name="Mondo S.J."/>
            <person name="Barry K."/>
            <person name="Sandor L."/>
            <person name="Lee J."/>
            <person name="Lipzen A."/>
            <person name="Pangilinan J."/>
            <person name="LaButti K."/>
            <person name="Hainaut M."/>
            <person name="Henrissat B."/>
            <person name="Grigoriev I.V."/>
            <person name="Spatafora J.W."/>
            <person name="Aime M.C."/>
        </authorList>
    </citation>
    <scope>NUCLEOTIDE SEQUENCE [LARGE SCALE GENOMIC DNA]</scope>
    <source>
        <strain evidence="2 3">MCA 4186</strain>
    </source>
</reference>
<dbReference type="AlphaFoldDB" id="A0A316Z3A8"/>
<protein>
    <submittedName>
        <fullName evidence="2">Uncharacterized protein</fullName>
    </submittedName>
</protein>
<sequence length="805" mass="86212">MPAVPEDTYKVGTVRVESFVALADVRAHLRLLHAFAELRGRVYGAARRAQPPAYGTEAQPAATPAYSGDSKLDCELAGSSKHLDGLPPAGFVQTAAPLDAGQSTGSATLPPAGFPETAAASTDASSSKGPAISTQAGSSKLAAAPSYAKAQAAPSETGSSSLREPPARPDAEPRVHEAWANYLRRAAHRLELYLERILLAPDAGLNPPPKATRISELRPGSARPLVGALPPHCMPPLDVLLVWHAYCLSPGAYYDDLLRLRSRIALGSVEFPLHAAARSLDPQTWLSVLPEGEDFWVRHVQEPWALGLIAPVYEPKGLETSEMGKAITCPSCEASIFVPWGASAHAPGAKGLGDADWSVPCPDCSRLLNVQVLRGAVFIRDLERWCNSPTAPTRGLAFSALDGREFTYDLATAVFAPLFRHVQRPGDDWFALSQANSHGKRGIYLDQDPRAWAERHNWSLPSMLASVSEDSDRVRNFELVAGARSKFNRRISYIFRAYLEADPLVECSVDLALAVQRQFAFVEEMGKLGWSSPAALDAGTHDVDCARAIVRYHNWLDLMSDGPVTLCPTLDVDLCWHTHMLFGRRYAQNVYHALRRFIDHDDRISDDVLSGAFEHTAKLWQKKYSQPYSLCGCLKPEATKTRRISSLFGGSKGKALPERTEQASHPSEHNGVILTDDDGTSRERFERRQHLQRQGTAHPEHDAAFQRGYGATPLMPFYYVPASPDGLGPCVGHQGDAWQIGHGACCGGASILSSCTSAAYAGAAGGVGGGVPYNARAGAGSRALAGGAFAGSGAACGGGGAGGGF</sequence>
<feature type="region of interest" description="Disordered" evidence="1">
    <location>
        <begin position="101"/>
        <end position="172"/>
    </location>
</feature>
<dbReference type="EMBL" id="KZ819303">
    <property type="protein sequence ID" value="PWN95564.1"/>
    <property type="molecule type" value="Genomic_DNA"/>
</dbReference>
<gene>
    <name evidence="2" type="ORF">FA09DRAFT_340895</name>
</gene>
<keyword evidence="3" id="KW-1185">Reference proteome</keyword>
<evidence type="ECO:0000256" key="1">
    <source>
        <dbReference type="SAM" id="MobiDB-lite"/>
    </source>
</evidence>
<dbReference type="PANTHER" id="PTHR34365">
    <property type="entry name" value="ENOLASE (DUF1399)"/>
    <property type="match status" value="1"/>
</dbReference>
<dbReference type="STRING" id="58919.A0A316Z3A8"/>
<evidence type="ECO:0000313" key="3">
    <source>
        <dbReference type="Proteomes" id="UP000245946"/>
    </source>
</evidence>
<feature type="compositionally biased region" description="Basic and acidic residues" evidence="1">
    <location>
        <begin position="655"/>
        <end position="668"/>
    </location>
</feature>
<dbReference type="RefSeq" id="XP_025595843.1">
    <property type="nucleotide sequence ID" value="XM_025744373.1"/>
</dbReference>
<feature type="compositionally biased region" description="Basic and acidic residues" evidence="1">
    <location>
        <begin position="679"/>
        <end position="689"/>
    </location>
</feature>
<dbReference type="Proteomes" id="UP000245946">
    <property type="component" value="Unassembled WGS sequence"/>
</dbReference>
<organism evidence="2 3">
    <name type="scientific">Tilletiopsis washingtonensis</name>
    <dbReference type="NCBI Taxonomy" id="58919"/>
    <lineage>
        <taxon>Eukaryota</taxon>
        <taxon>Fungi</taxon>
        <taxon>Dikarya</taxon>
        <taxon>Basidiomycota</taxon>
        <taxon>Ustilaginomycotina</taxon>
        <taxon>Exobasidiomycetes</taxon>
        <taxon>Entylomatales</taxon>
        <taxon>Entylomatales incertae sedis</taxon>
        <taxon>Tilletiopsis</taxon>
    </lineage>
</organism>
<dbReference type="InterPro" id="IPR009836">
    <property type="entry name" value="GRDP-like"/>
</dbReference>
<proteinExistence type="predicted"/>
<dbReference type="PANTHER" id="PTHR34365:SF7">
    <property type="entry name" value="GLYCINE-RICH DOMAIN-CONTAINING PROTEIN 1"/>
    <property type="match status" value="1"/>
</dbReference>
<evidence type="ECO:0000313" key="2">
    <source>
        <dbReference type="EMBL" id="PWN95564.1"/>
    </source>
</evidence>
<feature type="compositionally biased region" description="Low complexity" evidence="1">
    <location>
        <begin position="117"/>
        <end position="127"/>
    </location>
</feature>
<feature type="region of interest" description="Disordered" evidence="1">
    <location>
        <begin position="648"/>
        <end position="701"/>
    </location>
</feature>
<dbReference type="Pfam" id="PF07173">
    <property type="entry name" value="GRDP-like"/>
    <property type="match status" value="1"/>
</dbReference>
<feature type="compositionally biased region" description="Low complexity" evidence="1">
    <location>
        <begin position="138"/>
        <end position="155"/>
    </location>
</feature>
<dbReference type="OrthoDB" id="2684236at2759"/>
<dbReference type="GeneID" id="37271917"/>
<accession>A0A316Z3A8</accession>